<organism evidence="2 3">
    <name type="scientific">Flavipsychrobacter stenotrophus</name>
    <dbReference type="NCBI Taxonomy" id="2077091"/>
    <lineage>
        <taxon>Bacteria</taxon>
        <taxon>Pseudomonadati</taxon>
        <taxon>Bacteroidota</taxon>
        <taxon>Chitinophagia</taxon>
        <taxon>Chitinophagales</taxon>
        <taxon>Chitinophagaceae</taxon>
        <taxon>Flavipsychrobacter</taxon>
    </lineage>
</organism>
<evidence type="ECO:0000313" key="3">
    <source>
        <dbReference type="Proteomes" id="UP000239872"/>
    </source>
</evidence>
<dbReference type="Proteomes" id="UP000239872">
    <property type="component" value="Unassembled WGS sequence"/>
</dbReference>
<protein>
    <recommendedName>
        <fullName evidence="4">YtxH domain-containing protein</fullName>
    </recommendedName>
</protein>
<dbReference type="AlphaFoldDB" id="A0A2S7T0N4"/>
<keyword evidence="1" id="KW-1133">Transmembrane helix</keyword>
<keyword evidence="1" id="KW-0472">Membrane</keyword>
<evidence type="ECO:0000313" key="2">
    <source>
        <dbReference type="EMBL" id="PQJ12750.1"/>
    </source>
</evidence>
<dbReference type="Pfam" id="PF12732">
    <property type="entry name" value="YtxH"/>
    <property type="match status" value="1"/>
</dbReference>
<proteinExistence type="predicted"/>
<dbReference type="EMBL" id="PPSL01000001">
    <property type="protein sequence ID" value="PQJ12750.1"/>
    <property type="molecule type" value="Genomic_DNA"/>
</dbReference>
<evidence type="ECO:0008006" key="4">
    <source>
        <dbReference type="Google" id="ProtNLM"/>
    </source>
</evidence>
<feature type="transmembrane region" description="Helical" evidence="1">
    <location>
        <begin position="27"/>
        <end position="49"/>
    </location>
</feature>
<accession>A0A2S7T0N4</accession>
<feature type="transmembrane region" description="Helical" evidence="1">
    <location>
        <begin position="61"/>
        <end position="78"/>
    </location>
</feature>
<reference evidence="2 3" key="1">
    <citation type="submission" date="2018-01" db="EMBL/GenBank/DDBJ databases">
        <title>A novel member of the phylum Bacteroidetes isolated from glacier ice.</title>
        <authorList>
            <person name="Liu Q."/>
            <person name="Xin Y.-H."/>
        </authorList>
    </citation>
    <scope>NUCLEOTIDE SEQUENCE [LARGE SCALE GENOMIC DNA]</scope>
    <source>
        <strain evidence="2 3">RB1R16</strain>
    </source>
</reference>
<keyword evidence="3" id="KW-1185">Reference proteome</keyword>
<sequence length="157" mass="17628">MQITTYRSISVEKAEIMGYSSFKRRRVYNVTPILIYTGMVLFISLSETYSIKKQKSNNMKAWKILTGVAIGAGIAYLYNTEKGEDLRADIADNLKQLKKKMDKMAGTAATELADAKKLMSKQIEGLSDEAREKIMDLLEEGTEQAKKGKNAVNRMMA</sequence>
<comment type="caution">
    <text evidence="2">The sequence shown here is derived from an EMBL/GenBank/DDBJ whole genome shotgun (WGS) entry which is preliminary data.</text>
</comment>
<evidence type="ECO:0000256" key="1">
    <source>
        <dbReference type="SAM" id="Phobius"/>
    </source>
</evidence>
<dbReference type="InterPro" id="IPR024623">
    <property type="entry name" value="YtxH"/>
</dbReference>
<name>A0A2S7T0N4_9BACT</name>
<keyword evidence="1" id="KW-0812">Transmembrane</keyword>
<gene>
    <name evidence="2" type="ORF">CJD36_003100</name>
</gene>